<reference evidence="2 3" key="1">
    <citation type="submission" date="2015-03" db="EMBL/GenBank/DDBJ databases">
        <authorList>
            <person name="Murphy D."/>
        </authorList>
    </citation>
    <scope>NUCLEOTIDE SEQUENCE [LARGE SCALE GENOMIC DNA]</scope>
    <source>
        <strain evidence="2 3">DSM 44277</strain>
    </source>
</reference>
<sequence length="261" mass="27512">MWSTVLVLGLMTSLDPLRFGITLLLISRPRVIPNLFAYWVGGLMASIPAFVVPLAVLQFAPWLTQAMAGVAGNPAVKQGQFGVGVVILTVAAVMSVKFFTRRRSVVPVAAVASAPALALQPNMPAFLTRLMDRARNEAEGGAPIWRLVRKAHVAWEDGSSWVAFAVGVGNGPPPVEYLFVLTVILASGYDLGGQMIAGLIFVGGMLAIVEGVLLSYLAAPARTQAAILKVHDWVLAHRRQFLVGLCVLAGSSLVAAGMGAS</sequence>
<feature type="transmembrane region" description="Helical" evidence="1">
    <location>
        <begin position="195"/>
        <end position="219"/>
    </location>
</feature>
<keyword evidence="1" id="KW-1133">Transmembrane helix</keyword>
<evidence type="ECO:0000256" key="1">
    <source>
        <dbReference type="SAM" id="Phobius"/>
    </source>
</evidence>
<protein>
    <submittedName>
        <fullName evidence="2">Integral membrane protein</fullName>
    </submittedName>
</protein>
<accession>A0A0U0W755</accession>
<keyword evidence="1" id="KW-0472">Membrane</keyword>
<dbReference type="InterPro" id="IPR021315">
    <property type="entry name" value="Gap/Sap"/>
</dbReference>
<proteinExistence type="predicted"/>
<name>A0A0U0W755_MYCBE</name>
<dbReference type="Proteomes" id="UP000198875">
    <property type="component" value="Unassembled WGS sequence"/>
</dbReference>
<dbReference type="EMBL" id="CSTD01000001">
    <property type="protein sequence ID" value="CPR08361.1"/>
    <property type="molecule type" value="Genomic_DNA"/>
</dbReference>
<gene>
    <name evidence="2" type="ORF">BN971_01250</name>
</gene>
<dbReference type="Pfam" id="PF11139">
    <property type="entry name" value="SfLAP"/>
    <property type="match status" value="1"/>
</dbReference>
<evidence type="ECO:0000313" key="3">
    <source>
        <dbReference type="Proteomes" id="UP000198875"/>
    </source>
</evidence>
<feature type="transmembrane region" description="Helical" evidence="1">
    <location>
        <begin position="38"/>
        <end position="60"/>
    </location>
</feature>
<organism evidence="2 3">
    <name type="scientific">Mycobacterium bohemicum DSM 44277</name>
    <dbReference type="NCBI Taxonomy" id="1236609"/>
    <lineage>
        <taxon>Bacteria</taxon>
        <taxon>Bacillati</taxon>
        <taxon>Actinomycetota</taxon>
        <taxon>Actinomycetes</taxon>
        <taxon>Mycobacteriales</taxon>
        <taxon>Mycobacteriaceae</taxon>
        <taxon>Mycobacterium</taxon>
    </lineage>
</organism>
<feature type="transmembrane region" description="Helical" evidence="1">
    <location>
        <begin position="80"/>
        <end position="98"/>
    </location>
</feature>
<dbReference type="AlphaFoldDB" id="A0A0U0W755"/>
<evidence type="ECO:0000313" key="2">
    <source>
        <dbReference type="EMBL" id="CPR08361.1"/>
    </source>
</evidence>
<dbReference type="RefSeq" id="WP_085180278.1">
    <property type="nucleotide sequence ID" value="NZ_CSTD01000001.1"/>
</dbReference>
<feature type="transmembrane region" description="Helical" evidence="1">
    <location>
        <begin position="6"/>
        <end position="26"/>
    </location>
</feature>
<keyword evidence="1" id="KW-0812">Transmembrane</keyword>
<dbReference type="OrthoDB" id="4627516at2"/>
<feature type="transmembrane region" description="Helical" evidence="1">
    <location>
        <begin position="240"/>
        <end position="260"/>
    </location>
</feature>